<feature type="transmembrane region" description="Helical" evidence="5">
    <location>
        <begin position="388"/>
        <end position="406"/>
    </location>
</feature>
<dbReference type="Gene3D" id="1.20.1250.20">
    <property type="entry name" value="MFS general substrate transporter like domains"/>
    <property type="match status" value="2"/>
</dbReference>
<keyword evidence="4 5" id="KW-0472">Membrane</keyword>
<feature type="transmembrane region" description="Helical" evidence="5">
    <location>
        <begin position="526"/>
        <end position="554"/>
    </location>
</feature>
<evidence type="ECO:0000313" key="8">
    <source>
        <dbReference type="Proteomes" id="UP000521872"/>
    </source>
</evidence>
<comment type="subcellular location">
    <subcellularLocation>
        <location evidence="1">Membrane</location>
        <topology evidence="1">Multi-pass membrane protein</topology>
    </subcellularLocation>
</comment>
<keyword evidence="3 5" id="KW-1133">Transmembrane helix</keyword>
<dbReference type="GO" id="GO:0022857">
    <property type="term" value="F:transmembrane transporter activity"/>
    <property type="evidence" value="ECO:0007669"/>
    <property type="project" value="InterPro"/>
</dbReference>
<evidence type="ECO:0000256" key="1">
    <source>
        <dbReference type="ARBA" id="ARBA00004141"/>
    </source>
</evidence>
<dbReference type="InterPro" id="IPR036259">
    <property type="entry name" value="MFS_trans_sf"/>
</dbReference>
<evidence type="ECO:0000256" key="5">
    <source>
        <dbReference type="SAM" id="Phobius"/>
    </source>
</evidence>
<feature type="transmembrane region" description="Helical" evidence="5">
    <location>
        <begin position="484"/>
        <end position="506"/>
    </location>
</feature>
<dbReference type="PANTHER" id="PTHR23501:SF102">
    <property type="entry name" value="DRUG TRANSPORTER, PUTATIVE (AFU_ORTHOLOGUE AFUA_3G08530)-RELATED"/>
    <property type="match status" value="1"/>
</dbReference>
<reference evidence="7 8" key="1">
    <citation type="submission" date="2019-12" db="EMBL/GenBank/DDBJ databases">
        <authorList>
            <person name="Floudas D."/>
            <person name="Bentzer J."/>
            <person name="Ahren D."/>
            <person name="Johansson T."/>
            <person name="Persson P."/>
            <person name="Tunlid A."/>
        </authorList>
    </citation>
    <scope>NUCLEOTIDE SEQUENCE [LARGE SCALE GENOMIC DNA]</scope>
    <source>
        <strain evidence="7 8">CBS 102.39</strain>
    </source>
</reference>
<dbReference type="AlphaFoldDB" id="A0A8H4QXL8"/>
<feature type="transmembrane region" description="Helical" evidence="5">
    <location>
        <begin position="599"/>
        <end position="618"/>
    </location>
</feature>
<feature type="transmembrane region" description="Helical" evidence="5">
    <location>
        <begin position="731"/>
        <end position="750"/>
    </location>
</feature>
<feature type="transmembrane region" description="Helical" evidence="5">
    <location>
        <begin position="664"/>
        <end position="684"/>
    </location>
</feature>
<feature type="transmembrane region" description="Helical" evidence="5">
    <location>
        <begin position="53"/>
        <end position="70"/>
    </location>
</feature>
<feature type="transmembrane region" description="Helical" evidence="5">
    <location>
        <begin position="325"/>
        <end position="347"/>
    </location>
</feature>
<evidence type="ECO:0000256" key="3">
    <source>
        <dbReference type="ARBA" id="ARBA00022989"/>
    </source>
</evidence>
<dbReference type="PANTHER" id="PTHR23501">
    <property type="entry name" value="MAJOR FACILITATOR SUPERFAMILY"/>
    <property type="match status" value="1"/>
</dbReference>
<keyword evidence="2 5" id="KW-0812">Transmembrane</keyword>
<evidence type="ECO:0000256" key="4">
    <source>
        <dbReference type="ARBA" id="ARBA00023136"/>
    </source>
</evidence>
<evidence type="ECO:0000256" key="2">
    <source>
        <dbReference type="ARBA" id="ARBA00022692"/>
    </source>
</evidence>
<feature type="transmembrane region" description="Helical" evidence="5">
    <location>
        <begin position="566"/>
        <end position="587"/>
    </location>
</feature>
<name>A0A8H4QXL8_9AGAR</name>
<evidence type="ECO:0000259" key="6">
    <source>
        <dbReference type="PROSITE" id="PS50850"/>
    </source>
</evidence>
<dbReference type="InterPro" id="IPR011701">
    <property type="entry name" value="MFS"/>
</dbReference>
<dbReference type="GO" id="GO:0005886">
    <property type="term" value="C:plasma membrane"/>
    <property type="evidence" value="ECO:0007669"/>
    <property type="project" value="TreeGrafter"/>
</dbReference>
<proteinExistence type="predicted"/>
<organism evidence="7 8">
    <name type="scientific">Agrocybe pediades</name>
    <dbReference type="NCBI Taxonomy" id="84607"/>
    <lineage>
        <taxon>Eukaryota</taxon>
        <taxon>Fungi</taxon>
        <taxon>Dikarya</taxon>
        <taxon>Basidiomycota</taxon>
        <taxon>Agaricomycotina</taxon>
        <taxon>Agaricomycetes</taxon>
        <taxon>Agaricomycetidae</taxon>
        <taxon>Agaricales</taxon>
        <taxon>Agaricineae</taxon>
        <taxon>Strophariaceae</taxon>
        <taxon>Agrocybe</taxon>
    </lineage>
</organism>
<feature type="transmembrane region" description="Helical" evidence="5">
    <location>
        <begin position="459"/>
        <end position="478"/>
    </location>
</feature>
<feature type="domain" description="Major facilitator superfamily (MFS) profile" evidence="6">
    <location>
        <begin position="260"/>
        <end position="718"/>
    </location>
</feature>
<dbReference type="Proteomes" id="UP000521872">
    <property type="component" value="Unassembled WGS sequence"/>
</dbReference>
<comment type="caution">
    <text evidence="7">The sequence shown here is derived from an EMBL/GenBank/DDBJ whole genome shotgun (WGS) entry which is preliminary data.</text>
</comment>
<protein>
    <recommendedName>
        <fullName evidence="6">Major facilitator superfamily (MFS) profile domain-containing protein</fullName>
    </recommendedName>
</protein>
<sequence length="786" mass="85490">MFFVNDTFTFLATSWKLWQNAHVPQSIHNNVKVMVFGHHLPSFSKALLKDGQAYYLTTISLNLITIALFFSNTSAVYKAIFGVPNVFLMNSMACHVYRNVRLGVYLGSTTSMKSTLPTWRKDITVPALDGQRTSFGTTVLIDRQQISMFTPEYCVQSWNACFACDSAGPDLYPYKHGYEVFSFPDRSQQSYGVDMSILTGQPSPGHSNDRNMPSEKQAGPTDIITEIPRHSPAEPVIAHVFVAPSPIEVDPSVSHRKLSLARLAALTLFLATTDATIVSTSLPTIASDLKASPIQYSWVGVAYMLTQTAFQPLHGRVSDLIGRKNALYASILIFALGSALCGAAKSIQWLICARALAGIGGGGIVGAVWVITAEVVEVHQRATWSQALSVTWTCSAIAGPLIGGLFSGSHKSSVTWRWGFYINLPVCVVATLILAISLRGVEFKRSPTTISRLLKTFDFVGLFLFMGGTSCIIVGFSFATDLGWTMPSTPSLIGTGMVVLVGGVSYEKYTTRERLFPITMFHDITLIAILSITFLHNFAFTAGTFYLALFFQAAQGYTPLQSGLRILPYSLGAALASMPAAWFIGYWQRCSHDTSGQNRLIAAGLFLSTLGFGLLNLVNEHANLAAQICYPLIAGVGIGMLFHAPYQVFIRALKPQELATGTSAFFLTRFTGATIGLAVAGTIFSSRALKNLPESLMFSNSPKSINYEVIKSLPMEEREKVVRVIALSVKLVWTVCAPCLGLALVLSFLLRVMPIPVELTDTTPRNDSAISLSARPTAVVNSDEKT</sequence>
<dbReference type="PROSITE" id="PS50850">
    <property type="entry name" value="MFS"/>
    <property type="match status" value="1"/>
</dbReference>
<feature type="transmembrane region" description="Helical" evidence="5">
    <location>
        <begin position="624"/>
        <end position="644"/>
    </location>
</feature>
<dbReference type="PROSITE" id="PS00217">
    <property type="entry name" value="SUGAR_TRANSPORT_2"/>
    <property type="match status" value="1"/>
</dbReference>
<dbReference type="SUPFAM" id="SSF103473">
    <property type="entry name" value="MFS general substrate transporter"/>
    <property type="match status" value="1"/>
</dbReference>
<feature type="transmembrane region" description="Helical" evidence="5">
    <location>
        <begin position="418"/>
        <end position="438"/>
    </location>
</feature>
<dbReference type="Pfam" id="PF07690">
    <property type="entry name" value="MFS_1"/>
    <property type="match status" value="1"/>
</dbReference>
<feature type="transmembrane region" description="Helical" evidence="5">
    <location>
        <begin position="353"/>
        <end position="376"/>
    </location>
</feature>
<dbReference type="InterPro" id="IPR005829">
    <property type="entry name" value="Sugar_transporter_CS"/>
</dbReference>
<accession>A0A8H4QXL8</accession>
<dbReference type="EMBL" id="JAACJL010000017">
    <property type="protein sequence ID" value="KAF4618693.1"/>
    <property type="molecule type" value="Genomic_DNA"/>
</dbReference>
<keyword evidence="8" id="KW-1185">Reference proteome</keyword>
<gene>
    <name evidence="7" type="ORF">D9613_009934</name>
</gene>
<dbReference type="InterPro" id="IPR020846">
    <property type="entry name" value="MFS_dom"/>
</dbReference>
<evidence type="ECO:0000313" key="7">
    <source>
        <dbReference type="EMBL" id="KAF4618693.1"/>
    </source>
</evidence>